<evidence type="ECO:0000313" key="1">
    <source>
        <dbReference type="EMBL" id="KAK4353761.1"/>
    </source>
</evidence>
<dbReference type="AlphaFoldDB" id="A0AAE1RLD3"/>
<dbReference type="InterPro" id="IPR035969">
    <property type="entry name" value="Rab-GAP_TBC_sf"/>
</dbReference>
<name>A0AAE1RLD3_9SOLA</name>
<gene>
    <name evidence="1" type="ORF">RND71_025955</name>
</gene>
<evidence type="ECO:0000313" key="2">
    <source>
        <dbReference type="Proteomes" id="UP001291623"/>
    </source>
</evidence>
<proteinExistence type="predicted"/>
<dbReference type="EMBL" id="JAVYJV010000014">
    <property type="protein sequence ID" value="KAK4353761.1"/>
    <property type="molecule type" value="Genomic_DNA"/>
</dbReference>
<organism evidence="1 2">
    <name type="scientific">Anisodus tanguticus</name>
    <dbReference type="NCBI Taxonomy" id="243964"/>
    <lineage>
        <taxon>Eukaryota</taxon>
        <taxon>Viridiplantae</taxon>
        <taxon>Streptophyta</taxon>
        <taxon>Embryophyta</taxon>
        <taxon>Tracheophyta</taxon>
        <taxon>Spermatophyta</taxon>
        <taxon>Magnoliopsida</taxon>
        <taxon>eudicotyledons</taxon>
        <taxon>Gunneridae</taxon>
        <taxon>Pentapetalae</taxon>
        <taxon>asterids</taxon>
        <taxon>lamiids</taxon>
        <taxon>Solanales</taxon>
        <taxon>Solanaceae</taxon>
        <taxon>Solanoideae</taxon>
        <taxon>Hyoscyameae</taxon>
        <taxon>Anisodus</taxon>
    </lineage>
</organism>
<comment type="caution">
    <text evidence="1">The sequence shown here is derived from an EMBL/GenBank/DDBJ whole genome shotgun (WGS) entry which is preliminary data.</text>
</comment>
<sequence>MTSKLIPDMSEVEALDADFVIIFVSNNSVVGIRSTITRLSQLLKEHDAELWQHLEVTTNSSILRTVIFIWDTLLSDPEGPQDWCALCCNGGEGDRFSSLVE</sequence>
<protein>
    <submittedName>
        <fullName evidence="1">Uncharacterized protein</fullName>
    </submittedName>
</protein>
<accession>A0AAE1RLD3</accession>
<dbReference type="Proteomes" id="UP001291623">
    <property type="component" value="Unassembled WGS sequence"/>
</dbReference>
<dbReference type="SUPFAM" id="SSF47923">
    <property type="entry name" value="Ypt/Rab-GAP domain of gyp1p"/>
    <property type="match status" value="1"/>
</dbReference>
<keyword evidence="2" id="KW-1185">Reference proteome</keyword>
<reference evidence="1" key="1">
    <citation type="submission" date="2023-12" db="EMBL/GenBank/DDBJ databases">
        <title>Genome assembly of Anisodus tanguticus.</title>
        <authorList>
            <person name="Wang Y.-J."/>
        </authorList>
    </citation>
    <scope>NUCLEOTIDE SEQUENCE</scope>
    <source>
        <strain evidence="1">KB-2021</strain>
        <tissue evidence="1">Leaf</tissue>
    </source>
</reference>